<organism evidence="4">
    <name type="scientific">Anisakis simplex</name>
    <name type="common">Herring worm</name>
    <dbReference type="NCBI Taxonomy" id="6269"/>
    <lineage>
        <taxon>Eukaryota</taxon>
        <taxon>Metazoa</taxon>
        <taxon>Ecdysozoa</taxon>
        <taxon>Nematoda</taxon>
        <taxon>Chromadorea</taxon>
        <taxon>Rhabditida</taxon>
        <taxon>Spirurina</taxon>
        <taxon>Ascaridomorpha</taxon>
        <taxon>Ascaridoidea</taxon>
        <taxon>Anisakidae</taxon>
        <taxon>Anisakis</taxon>
        <taxon>Anisakis simplex complex</taxon>
    </lineage>
</organism>
<dbReference type="PANTHER" id="PTHR35450:SF2">
    <property type="entry name" value="REVERSE TRANSCRIPTASE DOMAIN-CONTAINING PROTEIN"/>
    <property type="match status" value="1"/>
</dbReference>
<reference evidence="4" key="1">
    <citation type="submission" date="2017-02" db="UniProtKB">
        <authorList>
            <consortium name="WormBaseParasite"/>
        </authorList>
    </citation>
    <scope>IDENTIFICATION</scope>
</reference>
<evidence type="ECO:0000313" key="3">
    <source>
        <dbReference type="Proteomes" id="UP000267096"/>
    </source>
</evidence>
<dbReference type="OrthoDB" id="5873545at2759"/>
<evidence type="ECO:0000313" key="2">
    <source>
        <dbReference type="EMBL" id="VDK24752.1"/>
    </source>
</evidence>
<evidence type="ECO:0000259" key="1">
    <source>
        <dbReference type="PROSITE" id="PS50878"/>
    </source>
</evidence>
<accession>A0A0M3JC00</accession>
<name>A0A0M3JC00_ANISI</name>
<dbReference type="AlphaFoldDB" id="A0A0M3JC00"/>
<dbReference type="WBParaSite" id="ASIM_0000512901-mRNA-1">
    <property type="protein sequence ID" value="ASIM_0000512901-mRNA-1"/>
    <property type="gene ID" value="ASIM_0000512901"/>
</dbReference>
<gene>
    <name evidence="2" type="ORF">ASIM_LOCUS4935</name>
</gene>
<reference evidence="2 3" key="2">
    <citation type="submission" date="2018-11" db="EMBL/GenBank/DDBJ databases">
        <authorList>
            <consortium name="Pathogen Informatics"/>
        </authorList>
    </citation>
    <scope>NUCLEOTIDE SEQUENCE [LARGE SCALE GENOMIC DNA]</scope>
</reference>
<dbReference type="InterPro" id="IPR000477">
    <property type="entry name" value="RT_dom"/>
</dbReference>
<sequence length="117" mass="13057">MEVRNGIFQGDALSPTLFVLSVAPISYALDKRVRPVRSASDWQAGYGFEMGHHFYMDDLKLYARNSEDLDRQVQIVSEVSEAIGLQLNLSKCTKLHYAPHDRTAEATTVAGSLEVLK</sequence>
<protein>
    <submittedName>
        <fullName evidence="4">Reverse transcriptase domain-containing protein</fullName>
    </submittedName>
</protein>
<feature type="domain" description="Reverse transcriptase" evidence="1">
    <location>
        <begin position="1"/>
        <end position="117"/>
    </location>
</feature>
<evidence type="ECO:0000313" key="4">
    <source>
        <dbReference type="WBParaSite" id="ASIM_0000512901-mRNA-1"/>
    </source>
</evidence>
<dbReference type="PANTHER" id="PTHR35450">
    <property type="entry name" value="REVERSE TRANSCRIPTASE DOMAIN-CONTAINING PROTEIN"/>
    <property type="match status" value="1"/>
</dbReference>
<dbReference type="EMBL" id="UYRR01009170">
    <property type="protein sequence ID" value="VDK24752.1"/>
    <property type="molecule type" value="Genomic_DNA"/>
</dbReference>
<proteinExistence type="predicted"/>
<dbReference type="PROSITE" id="PS50878">
    <property type="entry name" value="RT_POL"/>
    <property type="match status" value="1"/>
</dbReference>
<dbReference type="Gene3D" id="3.30.70.270">
    <property type="match status" value="1"/>
</dbReference>
<dbReference type="Proteomes" id="UP000267096">
    <property type="component" value="Unassembled WGS sequence"/>
</dbReference>
<keyword evidence="3" id="KW-1185">Reference proteome</keyword>
<dbReference type="InterPro" id="IPR043128">
    <property type="entry name" value="Rev_trsase/Diguanyl_cyclase"/>
</dbReference>
<dbReference type="SUPFAM" id="SSF56672">
    <property type="entry name" value="DNA/RNA polymerases"/>
    <property type="match status" value="1"/>
</dbReference>
<dbReference type="Pfam" id="PF00078">
    <property type="entry name" value="RVT_1"/>
    <property type="match status" value="1"/>
</dbReference>
<dbReference type="InterPro" id="IPR043502">
    <property type="entry name" value="DNA/RNA_pol_sf"/>
</dbReference>